<dbReference type="Pfam" id="PF00501">
    <property type="entry name" value="AMP-binding"/>
    <property type="match status" value="1"/>
</dbReference>
<gene>
    <name evidence="4" type="ORF">ACFPMF_03870</name>
</gene>
<comment type="caution">
    <text evidence="4">The sequence shown here is derived from an EMBL/GenBank/DDBJ whole genome shotgun (WGS) entry which is preliminary data.</text>
</comment>
<dbReference type="PANTHER" id="PTHR43201:SF5">
    <property type="entry name" value="MEDIUM-CHAIN ACYL-COA LIGASE ACSF2, MITOCHONDRIAL"/>
    <property type="match status" value="1"/>
</dbReference>
<evidence type="ECO:0000256" key="2">
    <source>
        <dbReference type="ARBA" id="ARBA00022598"/>
    </source>
</evidence>
<evidence type="ECO:0000313" key="5">
    <source>
        <dbReference type="Proteomes" id="UP001596106"/>
    </source>
</evidence>
<dbReference type="RefSeq" id="WP_379841296.1">
    <property type="nucleotide sequence ID" value="NZ_JBHSMA010000001.1"/>
</dbReference>
<evidence type="ECO:0000313" key="4">
    <source>
        <dbReference type="EMBL" id="MFC5408431.1"/>
    </source>
</evidence>
<proteinExistence type="inferred from homology"/>
<feature type="domain" description="AMP-dependent synthetase/ligase" evidence="3">
    <location>
        <begin position="37"/>
        <end position="206"/>
    </location>
</feature>
<dbReference type="InterPro" id="IPR000873">
    <property type="entry name" value="AMP-dep_synth/lig_dom"/>
</dbReference>
<dbReference type="InterPro" id="IPR045851">
    <property type="entry name" value="AMP-bd_C_sf"/>
</dbReference>
<dbReference type="Proteomes" id="UP001596106">
    <property type="component" value="Unassembled WGS sequence"/>
</dbReference>
<keyword evidence="5" id="KW-1185">Reference proteome</keyword>
<reference evidence="5" key="1">
    <citation type="journal article" date="2019" name="Int. J. Syst. Evol. Microbiol.">
        <title>The Global Catalogue of Microorganisms (GCM) 10K type strain sequencing project: providing services to taxonomists for standard genome sequencing and annotation.</title>
        <authorList>
            <consortium name="The Broad Institute Genomics Platform"/>
            <consortium name="The Broad Institute Genome Sequencing Center for Infectious Disease"/>
            <person name="Wu L."/>
            <person name="Ma J."/>
        </authorList>
    </citation>
    <scope>NUCLEOTIDE SEQUENCE [LARGE SCALE GENOMIC DNA]</scope>
    <source>
        <strain evidence="5">CCUG 55250</strain>
    </source>
</reference>
<sequence>MRITPGYLPDPQTDYEAKAVAFCKAWLLGQEFFTLQTSGSTGTPKPIVLSRRQMAASAHLTGQTFHLRPGDRALACLSVDYIAGVMMLVRGLELGLDLTVVEPVSNPLRSFDSQTDSFALAAFVPLQVHTLLDHPEHSLPLLNTMRTILVGGAAVDPLLASRLQILQAPVFSTYGMTETVSHVAIRRINGPEQTEVFRTLAGVEIGVDDRSCLHIRAAATDFARVQTNDVVDLVDASHFRLLGRADSMINTGGVKIQPERVETIIAELVAREMPPARFFIAGLPDERLGQQVVLFVEQATWPTSFIEIIKQTIPEKLGTYASPKKIITVPVFRETPTGKIDRKATVHEFLVQPI</sequence>
<evidence type="ECO:0000256" key="1">
    <source>
        <dbReference type="ARBA" id="ARBA00006432"/>
    </source>
</evidence>
<dbReference type="Gene3D" id="3.40.50.12780">
    <property type="entry name" value="N-terminal domain of ligase-like"/>
    <property type="match status" value="1"/>
</dbReference>
<keyword evidence="2" id="KW-0436">Ligase</keyword>
<dbReference type="Gene3D" id="3.30.300.30">
    <property type="match status" value="1"/>
</dbReference>
<dbReference type="EMBL" id="JBHSMA010000001">
    <property type="protein sequence ID" value="MFC5408431.1"/>
    <property type="molecule type" value="Genomic_DNA"/>
</dbReference>
<dbReference type="SUPFAM" id="SSF56801">
    <property type="entry name" value="Acetyl-CoA synthetase-like"/>
    <property type="match status" value="1"/>
</dbReference>
<protein>
    <submittedName>
        <fullName evidence="4">AMP-binding protein</fullName>
    </submittedName>
</protein>
<name>A0ABW0I4J5_9BACT</name>
<accession>A0ABW0I4J5</accession>
<evidence type="ECO:0000259" key="3">
    <source>
        <dbReference type="Pfam" id="PF00501"/>
    </source>
</evidence>
<dbReference type="InterPro" id="IPR042099">
    <property type="entry name" value="ANL_N_sf"/>
</dbReference>
<comment type="similarity">
    <text evidence="1">Belongs to the ATP-dependent AMP-binding enzyme family.</text>
</comment>
<organism evidence="4 5">
    <name type="scientific">Larkinella bovis</name>
    <dbReference type="NCBI Taxonomy" id="683041"/>
    <lineage>
        <taxon>Bacteria</taxon>
        <taxon>Pseudomonadati</taxon>
        <taxon>Bacteroidota</taxon>
        <taxon>Cytophagia</taxon>
        <taxon>Cytophagales</taxon>
        <taxon>Spirosomataceae</taxon>
        <taxon>Larkinella</taxon>
    </lineage>
</organism>
<dbReference type="PANTHER" id="PTHR43201">
    <property type="entry name" value="ACYL-COA SYNTHETASE"/>
    <property type="match status" value="1"/>
</dbReference>